<evidence type="ECO:0000256" key="2">
    <source>
        <dbReference type="SAM" id="Phobius"/>
    </source>
</evidence>
<dbReference type="Proteomes" id="UP001328107">
    <property type="component" value="Unassembled WGS sequence"/>
</dbReference>
<keyword evidence="2" id="KW-0472">Membrane</keyword>
<accession>A0AAN5CI38</accession>
<feature type="region of interest" description="Disordered" evidence="1">
    <location>
        <begin position="57"/>
        <end position="76"/>
    </location>
</feature>
<feature type="non-terminal residue" evidence="3">
    <location>
        <position position="1"/>
    </location>
</feature>
<feature type="transmembrane region" description="Helical" evidence="2">
    <location>
        <begin position="6"/>
        <end position="30"/>
    </location>
</feature>
<reference evidence="4" key="1">
    <citation type="submission" date="2022-10" db="EMBL/GenBank/DDBJ databases">
        <title>Genome assembly of Pristionchus species.</title>
        <authorList>
            <person name="Yoshida K."/>
            <person name="Sommer R.J."/>
        </authorList>
    </citation>
    <scope>NUCLEOTIDE SEQUENCE [LARGE SCALE GENOMIC DNA]</scope>
    <source>
        <strain evidence="4">RS5460</strain>
    </source>
</reference>
<name>A0AAN5CI38_9BILA</name>
<keyword evidence="2" id="KW-1133">Transmembrane helix</keyword>
<evidence type="ECO:0000256" key="1">
    <source>
        <dbReference type="SAM" id="MobiDB-lite"/>
    </source>
</evidence>
<proteinExistence type="predicted"/>
<dbReference type="EMBL" id="BTRK01000004">
    <property type="protein sequence ID" value="GMR44794.1"/>
    <property type="molecule type" value="Genomic_DNA"/>
</dbReference>
<comment type="caution">
    <text evidence="3">The sequence shown here is derived from an EMBL/GenBank/DDBJ whole genome shotgun (WGS) entry which is preliminary data.</text>
</comment>
<keyword evidence="4" id="KW-1185">Reference proteome</keyword>
<organism evidence="3 4">
    <name type="scientific">Pristionchus mayeri</name>
    <dbReference type="NCBI Taxonomy" id="1317129"/>
    <lineage>
        <taxon>Eukaryota</taxon>
        <taxon>Metazoa</taxon>
        <taxon>Ecdysozoa</taxon>
        <taxon>Nematoda</taxon>
        <taxon>Chromadorea</taxon>
        <taxon>Rhabditida</taxon>
        <taxon>Rhabditina</taxon>
        <taxon>Diplogasteromorpha</taxon>
        <taxon>Diplogasteroidea</taxon>
        <taxon>Neodiplogasteridae</taxon>
        <taxon>Pristionchus</taxon>
    </lineage>
</organism>
<keyword evidence="2" id="KW-0812">Transmembrane</keyword>
<evidence type="ECO:0000313" key="3">
    <source>
        <dbReference type="EMBL" id="GMR44794.1"/>
    </source>
</evidence>
<dbReference type="AlphaFoldDB" id="A0AAN5CI38"/>
<sequence length="76" mass="8507">IPDTILAILKLVLLILFTLNSAQFCAIFVFKNTANRKMLAEFLWRLAGIVTKYKVAPTQNSTPQRSARQPSVSQSI</sequence>
<evidence type="ECO:0008006" key="5">
    <source>
        <dbReference type="Google" id="ProtNLM"/>
    </source>
</evidence>
<protein>
    <recommendedName>
        <fullName evidence="5">G protein-coupled receptor</fullName>
    </recommendedName>
</protein>
<gene>
    <name evidence="3" type="ORF">PMAYCL1PPCAC_14989</name>
</gene>
<evidence type="ECO:0000313" key="4">
    <source>
        <dbReference type="Proteomes" id="UP001328107"/>
    </source>
</evidence>
<feature type="non-terminal residue" evidence="3">
    <location>
        <position position="76"/>
    </location>
</feature>